<protein>
    <submittedName>
        <fullName evidence="5">Restriction endonuclease subunit S</fullName>
    </submittedName>
</protein>
<keyword evidence="3" id="KW-0238">DNA-binding</keyword>
<feature type="domain" description="Type I restriction modification DNA specificity" evidence="4">
    <location>
        <begin position="230"/>
        <end position="371"/>
    </location>
</feature>
<keyword evidence="5" id="KW-0378">Hydrolase</keyword>
<evidence type="ECO:0000313" key="5">
    <source>
        <dbReference type="EMBL" id="QQM62595.1"/>
    </source>
</evidence>
<evidence type="ECO:0000313" key="6">
    <source>
        <dbReference type="Proteomes" id="UP000595466"/>
    </source>
</evidence>
<proteinExistence type="inferred from homology"/>
<dbReference type="GO" id="GO:0004519">
    <property type="term" value="F:endonuclease activity"/>
    <property type="evidence" value="ECO:0007669"/>
    <property type="project" value="UniProtKB-KW"/>
</dbReference>
<evidence type="ECO:0000256" key="3">
    <source>
        <dbReference type="ARBA" id="ARBA00023125"/>
    </source>
</evidence>
<dbReference type="GO" id="GO:0009307">
    <property type="term" value="P:DNA restriction-modification system"/>
    <property type="evidence" value="ECO:0007669"/>
    <property type="project" value="UniProtKB-KW"/>
</dbReference>
<geneLocation type="plasmid" evidence="5 6">
    <name>unnamed3</name>
</geneLocation>
<dbReference type="CDD" id="cd17521">
    <property type="entry name" value="RMtype1_S_Sau13435ORF2165P_TRD2-CR2_like"/>
    <property type="match status" value="1"/>
</dbReference>
<dbReference type="SUPFAM" id="SSF116734">
    <property type="entry name" value="DNA methylase specificity domain"/>
    <property type="match status" value="2"/>
</dbReference>
<comment type="similarity">
    <text evidence="1">Belongs to the type-I restriction system S methylase family.</text>
</comment>
<keyword evidence="5" id="KW-0255">Endonuclease</keyword>
<dbReference type="InterPro" id="IPR000055">
    <property type="entry name" value="Restrct_endonuc_typeI_TRD"/>
</dbReference>
<name>A0AAX1KDV0_LACPN</name>
<dbReference type="InterPro" id="IPR052021">
    <property type="entry name" value="Type-I_RS_S_subunit"/>
</dbReference>
<dbReference type="RefSeq" id="WP_198073604.1">
    <property type="nucleotide sequence ID" value="NZ_CP065805.1"/>
</dbReference>
<dbReference type="Gene3D" id="3.90.220.20">
    <property type="entry name" value="DNA methylase specificity domains"/>
    <property type="match status" value="2"/>
</dbReference>
<feature type="domain" description="Type I restriction modification DNA specificity" evidence="4">
    <location>
        <begin position="57"/>
        <end position="181"/>
    </location>
</feature>
<dbReference type="EMBL" id="CP066820">
    <property type="protein sequence ID" value="QQM62595.1"/>
    <property type="molecule type" value="Genomic_DNA"/>
</dbReference>
<dbReference type="AlphaFoldDB" id="A0AAX1KDV0"/>
<evidence type="ECO:0000256" key="1">
    <source>
        <dbReference type="ARBA" id="ARBA00010923"/>
    </source>
</evidence>
<keyword evidence="5" id="KW-0540">Nuclease</keyword>
<organism evidence="5 6">
    <name type="scientific">Lactiplantibacillus plantarum</name>
    <name type="common">Lactobacillus plantarum</name>
    <dbReference type="NCBI Taxonomy" id="1590"/>
    <lineage>
        <taxon>Bacteria</taxon>
        <taxon>Bacillati</taxon>
        <taxon>Bacillota</taxon>
        <taxon>Bacilli</taxon>
        <taxon>Lactobacillales</taxon>
        <taxon>Lactobacillaceae</taxon>
        <taxon>Lactiplantibacillus</taxon>
    </lineage>
</organism>
<keyword evidence="2" id="KW-0680">Restriction system</keyword>
<evidence type="ECO:0000256" key="2">
    <source>
        <dbReference type="ARBA" id="ARBA00022747"/>
    </source>
</evidence>
<dbReference type="PANTHER" id="PTHR30408:SF13">
    <property type="entry name" value="TYPE I RESTRICTION ENZYME HINDI SPECIFICITY SUBUNIT"/>
    <property type="match status" value="1"/>
</dbReference>
<accession>A0AAX1KDV0</accession>
<dbReference type="GO" id="GO:0003677">
    <property type="term" value="F:DNA binding"/>
    <property type="evidence" value="ECO:0007669"/>
    <property type="project" value="UniProtKB-KW"/>
</dbReference>
<dbReference type="InterPro" id="IPR044946">
    <property type="entry name" value="Restrct_endonuc_typeI_TRD_sf"/>
</dbReference>
<gene>
    <name evidence="5" type="ORF">JH395_15790</name>
</gene>
<reference evidence="5 6" key="1">
    <citation type="submission" date="2020-12" db="EMBL/GenBank/DDBJ databases">
        <title>Whole genome sequencing of Lactobacillus plantarum PC518.</title>
        <authorList>
            <person name="Guo Q."/>
        </authorList>
    </citation>
    <scope>NUCLEOTIDE SEQUENCE [LARGE SCALE GENOMIC DNA]</scope>
    <source>
        <strain evidence="5 6">PC518</strain>
        <plasmid evidence="5 6">unnamed3</plasmid>
    </source>
</reference>
<keyword evidence="5" id="KW-0614">Plasmid</keyword>
<dbReference type="Proteomes" id="UP000595466">
    <property type="component" value="Plasmid unnamed3"/>
</dbReference>
<evidence type="ECO:0000259" key="4">
    <source>
        <dbReference type="Pfam" id="PF01420"/>
    </source>
</evidence>
<dbReference type="PANTHER" id="PTHR30408">
    <property type="entry name" value="TYPE-1 RESTRICTION ENZYME ECOKI SPECIFICITY PROTEIN"/>
    <property type="match status" value="1"/>
</dbReference>
<dbReference type="Pfam" id="PF01420">
    <property type="entry name" value="Methylase_S"/>
    <property type="match status" value="2"/>
</dbReference>
<sequence>METRTVKLGDLSSDLKGQYGINASAVPLRTNLPTYLRITDIDDFGRIKHDGLCSVETDELNKYSLREGDLVFARTGNSTGRNYWYDSHDGSFVFAGFLIRFHFEETEELFPRFLKYYVQSTEYYDWIEGFSTGSTRKNLNARDYGNLPVVLPPKAYQQKVVAILDMIENKILLNQQINKNLLKLGMNIAIRTSNINKSTTCRISDMKDFLTVSDHVANGSFKTLKDNVTIVDKPDYSLFLRNTDLKRNLMGDKRWITKHSYDFLKKSHLYGGEVIISNVGDVGSVHRVPYLDEHMVAGNNVIFIQSADSWITDYLYLYFLSNIGQHALSTITSGSAQQKFNKTDFRAIELPIIPKNFVKKNLTPILKKIDSNRVEEDCLITLRDLLLPRLLSGEIDLSILEEVLKNAK</sequence>